<reference evidence="1 2" key="1">
    <citation type="submission" date="2024-01" db="EMBL/GenBank/DDBJ databases">
        <title>The genomes of 5 underutilized Papilionoideae crops provide insights into root nodulation and disease resistanc.</title>
        <authorList>
            <person name="Jiang F."/>
        </authorList>
    </citation>
    <scope>NUCLEOTIDE SEQUENCE [LARGE SCALE GENOMIC DNA]</scope>
    <source>
        <strain evidence="1">LVBAO_FW01</strain>
        <tissue evidence="1">Leaves</tissue>
    </source>
</reference>
<evidence type="ECO:0000313" key="2">
    <source>
        <dbReference type="Proteomes" id="UP001367508"/>
    </source>
</evidence>
<protein>
    <submittedName>
        <fullName evidence="1">Uncharacterized protein</fullName>
    </submittedName>
</protein>
<comment type="caution">
    <text evidence="1">The sequence shown here is derived from an EMBL/GenBank/DDBJ whole genome shotgun (WGS) entry which is preliminary data.</text>
</comment>
<organism evidence="1 2">
    <name type="scientific">Canavalia gladiata</name>
    <name type="common">Sword bean</name>
    <name type="synonym">Dolichos gladiatus</name>
    <dbReference type="NCBI Taxonomy" id="3824"/>
    <lineage>
        <taxon>Eukaryota</taxon>
        <taxon>Viridiplantae</taxon>
        <taxon>Streptophyta</taxon>
        <taxon>Embryophyta</taxon>
        <taxon>Tracheophyta</taxon>
        <taxon>Spermatophyta</taxon>
        <taxon>Magnoliopsida</taxon>
        <taxon>eudicotyledons</taxon>
        <taxon>Gunneridae</taxon>
        <taxon>Pentapetalae</taxon>
        <taxon>rosids</taxon>
        <taxon>fabids</taxon>
        <taxon>Fabales</taxon>
        <taxon>Fabaceae</taxon>
        <taxon>Papilionoideae</taxon>
        <taxon>50 kb inversion clade</taxon>
        <taxon>NPAAA clade</taxon>
        <taxon>indigoferoid/millettioid clade</taxon>
        <taxon>Phaseoleae</taxon>
        <taxon>Canavalia</taxon>
    </lineage>
</organism>
<name>A0AAN9KPM8_CANGL</name>
<evidence type="ECO:0000313" key="1">
    <source>
        <dbReference type="EMBL" id="KAK7320806.1"/>
    </source>
</evidence>
<sequence length="266" mass="28859">MILCLRAWNLLVYVKWESILNHVKAQGHFLPLNIPIHMKAQDEDRSGGLLAYWISKPRNFSNGANADQVAGCLTGLANQGITAMVLVQIRGLVAGWLTGLANQGITAMVLIQIRSGGWLAYWISKPRNYSNGANADQGAGWLTGLANQGTTTMVLKQIRGLVAWISKPRNYSNGANADQGAGWLTGLANQGTTAMVLVQIRGLQTKELQQWCCCRSGGWLAYWISKPRNYSNGANADQGAGWLTGLANQETTAMVLVQIRGLHLKA</sequence>
<dbReference type="AlphaFoldDB" id="A0AAN9KPM8"/>
<dbReference type="EMBL" id="JAYMYQ010000007">
    <property type="protein sequence ID" value="KAK7320806.1"/>
    <property type="molecule type" value="Genomic_DNA"/>
</dbReference>
<gene>
    <name evidence="1" type="ORF">VNO77_30624</name>
</gene>
<accession>A0AAN9KPM8</accession>
<keyword evidence="2" id="KW-1185">Reference proteome</keyword>
<dbReference type="Proteomes" id="UP001367508">
    <property type="component" value="Unassembled WGS sequence"/>
</dbReference>
<proteinExistence type="predicted"/>